<name>A0A231GTP3_9NOCA</name>
<gene>
    <name evidence="1" type="ORF">B7C42_08075</name>
</gene>
<protein>
    <submittedName>
        <fullName evidence="1">Uncharacterized protein</fullName>
    </submittedName>
</protein>
<proteinExistence type="predicted"/>
<dbReference type="AlphaFoldDB" id="A0A231GTP3"/>
<dbReference type="EMBL" id="NGAF01000057">
    <property type="protein sequence ID" value="OXR39851.1"/>
    <property type="molecule type" value="Genomic_DNA"/>
</dbReference>
<dbReference type="Proteomes" id="UP000215506">
    <property type="component" value="Unassembled WGS sequence"/>
</dbReference>
<reference evidence="1 2" key="1">
    <citation type="submission" date="2017-07" db="EMBL/GenBank/DDBJ databases">
        <title>First draft Genome Sequence of Nocardia cerradoensis isolated from human infection.</title>
        <authorList>
            <person name="Carrasco G."/>
        </authorList>
    </citation>
    <scope>NUCLEOTIDE SEQUENCE [LARGE SCALE GENOMIC DNA]</scope>
    <source>
        <strain evidence="1 2">CNM20130759</strain>
    </source>
</reference>
<sequence>MTADTGAQAPFDEALPSPLRSLRALRADARDAVVALGAQTGAQATTYVASAVDDAITELASSSPVPHAIVIAGSAGGGKSGCAERQRQAAPNLFSDIVEDATHSDRPSEDQADTLARRLAPLADCAGARPERPVLIAANTGMIVQLAAAWTEPRRGHAFDGLIRRLFLALGLPGAPDDPRDALPLDVRVLNLDDRPTSGEGGLLRGMLPMLRPAATGTAFPDERCATCAAIAYCPARANAELLATVGVDVVDRLASRAAVERARQDTPRALWDFLSRMALPDSHYASDEDPCAASARAYRDSDAGWVVSGLVPLTMFRAGGDVGRRVARLDPARQPRRETYDAFAGAGLMPEDDAEPLRRLADHARSAGCDEAAIATAASALAQGVADGADEREWRDAAAHIKLGVAVLLGELVPDDDPAERPFLQALALYERWQRLEADGADTSAVLEEMEDPFDLLVTQLANGLARMFGETHDDRTFLPVRNYDPREASRAFVEFQLHVSTAQPELDRATAANHEGTRLIGYRPMAVSLQLEAGISVNVDLPTYRLLDATRKGLAGGSGDAERTFALRRASEAIARATAESEGVAMLVTDPGTSRRYLVTTQAGLGGRLNLRARAVSE</sequence>
<comment type="caution">
    <text evidence="1">The sequence shown here is derived from an EMBL/GenBank/DDBJ whole genome shotgun (WGS) entry which is preliminary data.</text>
</comment>
<evidence type="ECO:0000313" key="2">
    <source>
        <dbReference type="Proteomes" id="UP000215506"/>
    </source>
</evidence>
<keyword evidence="2" id="KW-1185">Reference proteome</keyword>
<evidence type="ECO:0000313" key="1">
    <source>
        <dbReference type="EMBL" id="OXR39851.1"/>
    </source>
</evidence>
<dbReference type="RefSeq" id="WP_039782469.1">
    <property type="nucleotide sequence ID" value="NZ_JAAXOR010000008.1"/>
</dbReference>
<accession>A0A231GTP3</accession>
<organism evidence="1 2">
    <name type="scientific">Nocardia cerradoensis</name>
    <dbReference type="NCBI Taxonomy" id="85688"/>
    <lineage>
        <taxon>Bacteria</taxon>
        <taxon>Bacillati</taxon>
        <taxon>Actinomycetota</taxon>
        <taxon>Actinomycetes</taxon>
        <taxon>Mycobacteriales</taxon>
        <taxon>Nocardiaceae</taxon>
        <taxon>Nocardia</taxon>
    </lineage>
</organism>